<dbReference type="PANTHER" id="PTHR30204">
    <property type="entry name" value="REDOX-CYCLING DRUG-SENSING TRANSCRIPTIONAL ACTIVATOR SOXR"/>
    <property type="match status" value="1"/>
</dbReference>
<dbReference type="Gene3D" id="1.10.1660.10">
    <property type="match status" value="1"/>
</dbReference>
<protein>
    <submittedName>
        <fullName evidence="7">MerR family transcriptional regulator</fullName>
    </submittedName>
</protein>
<feature type="domain" description="HTH merR-type" evidence="6">
    <location>
        <begin position="1"/>
        <end position="72"/>
    </location>
</feature>
<accession>A0ABW8IDH5</accession>
<dbReference type="SMART" id="SM00422">
    <property type="entry name" value="HTH_MERR"/>
    <property type="match status" value="1"/>
</dbReference>
<evidence type="ECO:0000256" key="1">
    <source>
        <dbReference type="ARBA" id="ARBA00022491"/>
    </source>
</evidence>
<keyword evidence="8" id="KW-1185">Reference proteome</keyword>
<dbReference type="RefSeq" id="WP_380016237.1">
    <property type="nucleotide sequence ID" value="NZ_JADIKI010000021.1"/>
</dbReference>
<evidence type="ECO:0000259" key="6">
    <source>
        <dbReference type="PROSITE" id="PS50937"/>
    </source>
</evidence>
<name>A0ABW8IDH5_9GAMM</name>
<evidence type="ECO:0000256" key="2">
    <source>
        <dbReference type="ARBA" id="ARBA00023015"/>
    </source>
</evidence>
<dbReference type="EMBL" id="JADIKI010000021">
    <property type="protein sequence ID" value="MFK2853216.1"/>
    <property type="molecule type" value="Genomic_DNA"/>
</dbReference>
<evidence type="ECO:0000256" key="3">
    <source>
        <dbReference type="ARBA" id="ARBA00023125"/>
    </source>
</evidence>
<dbReference type="PROSITE" id="PS50937">
    <property type="entry name" value="HTH_MERR_2"/>
    <property type="match status" value="1"/>
</dbReference>
<dbReference type="InterPro" id="IPR000551">
    <property type="entry name" value="MerR-type_HTH_dom"/>
</dbReference>
<proteinExistence type="predicted"/>
<evidence type="ECO:0000313" key="8">
    <source>
        <dbReference type="Proteomes" id="UP001620409"/>
    </source>
</evidence>
<dbReference type="SUPFAM" id="SSF46955">
    <property type="entry name" value="Putative DNA-binding domain"/>
    <property type="match status" value="1"/>
</dbReference>
<comment type="caution">
    <text evidence="7">The sequence shown here is derived from an EMBL/GenBank/DDBJ whole genome shotgun (WGS) entry which is preliminary data.</text>
</comment>
<keyword evidence="1" id="KW-0678">Repressor</keyword>
<keyword evidence="3" id="KW-0238">DNA-binding</keyword>
<keyword evidence="4" id="KW-0804">Transcription</keyword>
<sequence>MLISDFVFATGLPRETVRFYVRLGLLRPTTNGKGGRRPYQFFTEEDIQTAEVIQVGQSLGLSLKEIAALDTERREGGITPKRRIEILRDQLARLDAKAAELEAMTRFIRAKIDWLMANRHAPRPQFGKCGCRVQPHSSAAPSSSSRARKQVRTRR</sequence>
<gene>
    <name evidence="7" type="ORF">ISP18_01230</name>
</gene>
<keyword evidence="2" id="KW-0805">Transcription regulation</keyword>
<evidence type="ECO:0000313" key="7">
    <source>
        <dbReference type="EMBL" id="MFK2853216.1"/>
    </source>
</evidence>
<dbReference type="Pfam" id="PF13411">
    <property type="entry name" value="MerR_1"/>
    <property type="match status" value="1"/>
</dbReference>
<dbReference type="PANTHER" id="PTHR30204:SF69">
    <property type="entry name" value="MERR-FAMILY TRANSCRIPTIONAL REGULATOR"/>
    <property type="match status" value="1"/>
</dbReference>
<evidence type="ECO:0000256" key="5">
    <source>
        <dbReference type="SAM" id="MobiDB-lite"/>
    </source>
</evidence>
<feature type="compositionally biased region" description="Basic residues" evidence="5">
    <location>
        <begin position="146"/>
        <end position="155"/>
    </location>
</feature>
<dbReference type="InterPro" id="IPR009061">
    <property type="entry name" value="DNA-bd_dom_put_sf"/>
</dbReference>
<organism evidence="7 8">
    <name type="scientific">Dyella humi</name>
    <dbReference type="NCBI Taxonomy" id="1770547"/>
    <lineage>
        <taxon>Bacteria</taxon>
        <taxon>Pseudomonadati</taxon>
        <taxon>Pseudomonadota</taxon>
        <taxon>Gammaproteobacteria</taxon>
        <taxon>Lysobacterales</taxon>
        <taxon>Rhodanobacteraceae</taxon>
        <taxon>Dyella</taxon>
    </lineage>
</organism>
<feature type="region of interest" description="Disordered" evidence="5">
    <location>
        <begin position="128"/>
        <end position="155"/>
    </location>
</feature>
<dbReference type="InterPro" id="IPR047057">
    <property type="entry name" value="MerR_fam"/>
</dbReference>
<evidence type="ECO:0000256" key="4">
    <source>
        <dbReference type="ARBA" id="ARBA00023163"/>
    </source>
</evidence>
<reference evidence="7 8" key="1">
    <citation type="submission" date="2020-10" db="EMBL/GenBank/DDBJ databases">
        <title>Phylogeny of dyella-like bacteria.</title>
        <authorList>
            <person name="Fu J."/>
        </authorList>
    </citation>
    <scope>NUCLEOTIDE SEQUENCE [LARGE SCALE GENOMIC DNA]</scope>
    <source>
        <strain evidence="7 8">DHG40</strain>
    </source>
</reference>
<dbReference type="Proteomes" id="UP001620409">
    <property type="component" value="Unassembled WGS sequence"/>
</dbReference>